<evidence type="ECO:0000313" key="1">
    <source>
        <dbReference type="EMBL" id="MCX7444057.1"/>
    </source>
</evidence>
<name>A0A9Q4C7C1_9CORY</name>
<evidence type="ECO:0000313" key="4">
    <source>
        <dbReference type="Proteomes" id="UP001081709"/>
    </source>
</evidence>
<keyword evidence="4" id="KW-1185">Reference proteome</keyword>
<evidence type="ECO:0000313" key="2">
    <source>
        <dbReference type="EMBL" id="MCX7467458.1"/>
    </source>
</evidence>
<comment type="caution">
    <text evidence="2">The sequence shown here is derived from an EMBL/GenBank/DDBJ whole genome shotgun (WGS) entry which is preliminary data.</text>
</comment>
<dbReference type="Proteomes" id="UP001081709">
    <property type="component" value="Unassembled WGS sequence"/>
</dbReference>
<reference evidence="2" key="1">
    <citation type="submission" date="2022-11" db="EMBL/GenBank/DDBJ databases">
        <title>Corynebacterium sp. isolated from Penguins.</title>
        <authorList>
            <person name="Sedlar K."/>
            <person name="Svec P."/>
        </authorList>
    </citation>
    <scope>NUCLEOTIDE SEQUENCE</scope>
    <source>
        <strain evidence="1">P7003</strain>
        <strain evidence="2">P7374</strain>
    </source>
</reference>
<dbReference type="Proteomes" id="UP001071478">
    <property type="component" value="Unassembled WGS sequence"/>
</dbReference>
<dbReference type="EMBL" id="JAPMKU010000001">
    <property type="protein sequence ID" value="MCX7467458.1"/>
    <property type="molecule type" value="Genomic_DNA"/>
</dbReference>
<dbReference type="RefSeq" id="WP_200254327.1">
    <property type="nucleotide sequence ID" value="NZ_JAENIQ020000002.1"/>
</dbReference>
<dbReference type="EMBL" id="JAPMKV010000001">
    <property type="protein sequence ID" value="MCX7444057.1"/>
    <property type="molecule type" value="Genomic_DNA"/>
</dbReference>
<sequence length="132" mass="14974">MPTIDFDCLVPDAEVAGLSERFTRATDELIVAGDVERARVAVDTSPRVDPELETELRRIYRVEHSDLDMDDASVCRYRIQLEGVRGSVNQLAMTLSRLLTPPAVLPRDRVMLEQEALYELPATYPWSVRVSR</sequence>
<accession>A0A9Q4C7C1</accession>
<dbReference type="AlphaFoldDB" id="A0A9Q4C7C1"/>
<evidence type="ECO:0000313" key="3">
    <source>
        <dbReference type="Proteomes" id="UP001071478"/>
    </source>
</evidence>
<organism evidence="2 3">
    <name type="scientific">Corynebacterium pygosceleis</name>
    <dbReference type="NCBI Taxonomy" id="2800406"/>
    <lineage>
        <taxon>Bacteria</taxon>
        <taxon>Bacillati</taxon>
        <taxon>Actinomycetota</taxon>
        <taxon>Actinomycetes</taxon>
        <taxon>Mycobacteriales</taxon>
        <taxon>Corynebacteriaceae</taxon>
        <taxon>Corynebacterium</taxon>
    </lineage>
</organism>
<protein>
    <submittedName>
        <fullName evidence="2">Uncharacterized protein</fullName>
    </submittedName>
</protein>
<proteinExistence type="predicted"/>
<gene>
    <name evidence="1" type="ORF">OS125_02195</name>
    <name evidence="2" type="ORF">OS129_00990</name>
</gene>